<name>A0ACC2HIH1_DALPE</name>
<comment type="caution">
    <text evidence="1">The sequence shown here is derived from an EMBL/GenBank/DDBJ whole genome shotgun (WGS) entry which is preliminary data.</text>
</comment>
<dbReference type="EMBL" id="CM055729">
    <property type="protein sequence ID" value="KAJ8015263.1"/>
    <property type="molecule type" value="Genomic_DNA"/>
</dbReference>
<sequence>MKSHLSQRSQTVSGFHGGASYSAPSDETHRRPTERWEWNRPETPQERWLRLRPYAEYEPSMQHSGSVKMGPRAFYEGKRTSRRRPKVIFGGELTGCSRRSAERTPTTLVLPQQPPTAPGLQPEPARALELKPKPQLQQGYDPFRPPTSRAQRPPKGLESQPSEVIRRWWGVWFTLQDQPLPLQQECPERSLPPQQEFQDEPLPPLLECTERLLPPLRECLDEPLPPLLECTERLLPPLPPPTPV</sequence>
<evidence type="ECO:0000313" key="1">
    <source>
        <dbReference type="EMBL" id="KAJ8015263.1"/>
    </source>
</evidence>
<gene>
    <name evidence="1" type="ORF">DPEC_G00024310</name>
</gene>
<evidence type="ECO:0000313" key="2">
    <source>
        <dbReference type="Proteomes" id="UP001157502"/>
    </source>
</evidence>
<protein>
    <submittedName>
        <fullName evidence="1">Uncharacterized protein</fullName>
    </submittedName>
</protein>
<keyword evidence="2" id="KW-1185">Reference proteome</keyword>
<reference evidence="1" key="1">
    <citation type="submission" date="2021-05" db="EMBL/GenBank/DDBJ databases">
        <authorList>
            <person name="Pan Q."/>
            <person name="Jouanno E."/>
            <person name="Zahm M."/>
            <person name="Klopp C."/>
            <person name="Cabau C."/>
            <person name="Louis A."/>
            <person name="Berthelot C."/>
            <person name="Parey E."/>
            <person name="Roest Crollius H."/>
            <person name="Montfort J."/>
            <person name="Robinson-Rechavi M."/>
            <person name="Bouchez O."/>
            <person name="Lampietro C."/>
            <person name="Lopez Roques C."/>
            <person name="Donnadieu C."/>
            <person name="Postlethwait J."/>
            <person name="Bobe J."/>
            <person name="Dillon D."/>
            <person name="Chandos A."/>
            <person name="von Hippel F."/>
            <person name="Guiguen Y."/>
        </authorList>
    </citation>
    <scope>NUCLEOTIDE SEQUENCE</scope>
    <source>
        <strain evidence="1">YG-Jan2019</strain>
    </source>
</reference>
<dbReference type="Proteomes" id="UP001157502">
    <property type="component" value="Chromosome 2"/>
</dbReference>
<proteinExistence type="predicted"/>
<organism evidence="1 2">
    <name type="scientific">Dallia pectoralis</name>
    <name type="common">Alaska blackfish</name>
    <dbReference type="NCBI Taxonomy" id="75939"/>
    <lineage>
        <taxon>Eukaryota</taxon>
        <taxon>Metazoa</taxon>
        <taxon>Chordata</taxon>
        <taxon>Craniata</taxon>
        <taxon>Vertebrata</taxon>
        <taxon>Euteleostomi</taxon>
        <taxon>Actinopterygii</taxon>
        <taxon>Neopterygii</taxon>
        <taxon>Teleostei</taxon>
        <taxon>Protacanthopterygii</taxon>
        <taxon>Esociformes</taxon>
        <taxon>Umbridae</taxon>
        <taxon>Dallia</taxon>
    </lineage>
</organism>
<accession>A0ACC2HIH1</accession>